<comment type="similarity">
    <text evidence="2">Belongs to the ATP-dependent DNA ligase family.</text>
</comment>
<dbReference type="PANTHER" id="PTHR45674:SF9">
    <property type="entry name" value="DNA LIGASE 3"/>
    <property type="match status" value="1"/>
</dbReference>
<dbReference type="EMBL" id="CAJOBA010117717">
    <property type="protein sequence ID" value="CAF4572164.1"/>
    <property type="molecule type" value="Genomic_DNA"/>
</dbReference>
<dbReference type="Gene3D" id="3.30.1740.10">
    <property type="entry name" value="Zinc finger, PARP-type"/>
    <property type="match status" value="1"/>
</dbReference>
<dbReference type="SMART" id="SM01336">
    <property type="entry name" value="zf-PARP"/>
    <property type="match status" value="1"/>
</dbReference>
<dbReference type="InterPro" id="IPR050191">
    <property type="entry name" value="ATP-dep_DNA_ligase"/>
</dbReference>
<dbReference type="Pfam" id="PF00645">
    <property type="entry name" value="zf-PARP"/>
    <property type="match status" value="1"/>
</dbReference>
<proteinExistence type="inferred from homology"/>
<feature type="domain" description="PARP-type" evidence="8">
    <location>
        <begin position="6"/>
        <end position="98"/>
    </location>
</feature>
<dbReference type="SUPFAM" id="SSF57716">
    <property type="entry name" value="Glucocorticoid receptor-like (DNA-binding domain)"/>
    <property type="match status" value="1"/>
</dbReference>
<evidence type="ECO:0000313" key="10">
    <source>
        <dbReference type="Proteomes" id="UP000682733"/>
    </source>
</evidence>
<keyword evidence="6" id="KW-0862">Zinc</keyword>
<keyword evidence="3" id="KW-0436">Ligase</keyword>
<keyword evidence="4" id="KW-0479">Metal-binding</keyword>
<evidence type="ECO:0000313" key="9">
    <source>
        <dbReference type="EMBL" id="CAF4572164.1"/>
    </source>
</evidence>
<dbReference type="GO" id="GO:0070421">
    <property type="term" value="C:DNA ligase III-XRCC1 complex"/>
    <property type="evidence" value="ECO:0007669"/>
    <property type="project" value="TreeGrafter"/>
</dbReference>
<evidence type="ECO:0000256" key="6">
    <source>
        <dbReference type="ARBA" id="ARBA00022833"/>
    </source>
</evidence>
<gene>
    <name evidence="9" type="ORF">TMI583_LOCUS50199</name>
</gene>
<sequence>MAENRYLADYAKLGTSSCKKCKQKIEKGGLRLAKVVKNPFTDEGGEMKQYFHTNCMFDTLMNARATTQVIESTTDIDGWSGLQPADKEQILEQIKRLEEVRGKKK</sequence>
<evidence type="ECO:0000259" key="8">
    <source>
        <dbReference type="PROSITE" id="PS50064"/>
    </source>
</evidence>
<evidence type="ECO:0000256" key="5">
    <source>
        <dbReference type="ARBA" id="ARBA00022771"/>
    </source>
</evidence>
<protein>
    <recommendedName>
        <fullName evidence="8">PARP-type domain-containing protein</fullName>
    </recommendedName>
</protein>
<evidence type="ECO:0000256" key="4">
    <source>
        <dbReference type="ARBA" id="ARBA00022723"/>
    </source>
</evidence>
<dbReference type="PANTHER" id="PTHR45674">
    <property type="entry name" value="DNA LIGASE 1/3 FAMILY MEMBER"/>
    <property type="match status" value="1"/>
</dbReference>
<keyword evidence="7" id="KW-0539">Nucleus</keyword>
<reference evidence="9" key="1">
    <citation type="submission" date="2021-02" db="EMBL/GenBank/DDBJ databases">
        <authorList>
            <person name="Nowell W R."/>
        </authorList>
    </citation>
    <scope>NUCLEOTIDE SEQUENCE</scope>
</reference>
<dbReference type="AlphaFoldDB" id="A0A8S2YR57"/>
<dbReference type="Proteomes" id="UP000682733">
    <property type="component" value="Unassembled WGS sequence"/>
</dbReference>
<dbReference type="InterPro" id="IPR001510">
    <property type="entry name" value="Znf_PARP"/>
</dbReference>
<name>A0A8S2YR57_9BILA</name>
<comment type="caution">
    <text evidence="9">The sequence shown here is derived from an EMBL/GenBank/DDBJ whole genome shotgun (WGS) entry which is preliminary data.</text>
</comment>
<comment type="subcellular location">
    <subcellularLocation>
        <location evidence="1">Nucleus</location>
    </subcellularLocation>
</comment>
<accession>A0A8S2YR57</accession>
<evidence type="ECO:0000256" key="3">
    <source>
        <dbReference type="ARBA" id="ARBA00022598"/>
    </source>
</evidence>
<evidence type="ECO:0000256" key="2">
    <source>
        <dbReference type="ARBA" id="ARBA00007572"/>
    </source>
</evidence>
<feature type="non-terminal residue" evidence="9">
    <location>
        <position position="105"/>
    </location>
</feature>
<dbReference type="GO" id="GO:0003677">
    <property type="term" value="F:DNA binding"/>
    <property type="evidence" value="ECO:0007669"/>
    <property type="project" value="InterPro"/>
</dbReference>
<dbReference type="GO" id="GO:0008270">
    <property type="term" value="F:zinc ion binding"/>
    <property type="evidence" value="ECO:0007669"/>
    <property type="project" value="UniProtKB-KW"/>
</dbReference>
<dbReference type="PROSITE" id="PS50064">
    <property type="entry name" value="ZF_PARP_2"/>
    <property type="match status" value="1"/>
</dbReference>
<evidence type="ECO:0000256" key="1">
    <source>
        <dbReference type="ARBA" id="ARBA00004123"/>
    </source>
</evidence>
<keyword evidence="5" id="KW-0863">Zinc-finger</keyword>
<dbReference type="GO" id="GO:0006273">
    <property type="term" value="P:lagging strand elongation"/>
    <property type="evidence" value="ECO:0007669"/>
    <property type="project" value="TreeGrafter"/>
</dbReference>
<organism evidence="9 10">
    <name type="scientific">Didymodactylos carnosus</name>
    <dbReference type="NCBI Taxonomy" id="1234261"/>
    <lineage>
        <taxon>Eukaryota</taxon>
        <taxon>Metazoa</taxon>
        <taxon>Spiralia</taxon>
        <taxon>Gnathifera</taxon>
        <taxon>Rotifera</taxon>
        <taxon>Eurotatoria</taxon>
        <taxon>Bdelloidea</taxon>
        <taxon>Philodinida</taxon>
        <taxon>Philodinidae</taxon>
        <taxon>Didymodactylos</taxon>
    </lineage>
</organism>
<evidence type="ECO:0000256" key="7">
    <source>
        <dbReference type="ARBA" id="ARBA00023242"/>
    </source>
</evidence>
<dbReference type="InterPro" id="IPR036957">
    <property type="entry name" value="Znf_PARP_sf"/>
</dbReference>
<dbReference type="GO" id="GO:0006302">
    <property type="term" value="P:double-strand break repair"/>
    <property type="evidence" value="ECO:0007669"/>
    <property type="project" value="TreeGrafter"/>
</dbReference>
<dbReference type="GO" id="GO:0003910">
    <property type="term" value="F:DNA ligase (ATP) activity"/>
    <property type="evidence" value="ECO:0007669"/>
    <property type="project" value="TreeGrafter"/>
</dbReference>